<dbReference type="EMBL" id="MT663540">
    <property type="protein sequence ID" value="QOI90562.1"/>
    <property type="molecule type" value="Genomic_DNA"/>
</dbReference>
<sequence length="165" mass="19605">MYPYSSIPATKMVDAILTNMQTKIEGRRPFFTSIVTDGTTLEFNYYIEQVYQGIKIDFFDISIDKDHRGNFILTEILNLLETGLLSYKRFDYDVSIEFSKIFNNDLLIHLVKKRNYIPYICYKIIDFDEKRLREYGRLMKNFQSKDKTILNNLVPFVPNIVKKQI</sequence>
<gene>
    <name evidence="1" type="ORF">HWQ62_00431</name>
</gene>
<accession>A0A7M3UP89</accession>
<protein>
    <submittedName>
        <fullName evidence="1">Uncharacterized protein</fullName>
    </submittedName>
</protein>
<organism evidence="1">
    <name type="scientific">Pyramimonas orientalis virus</name>
    <name type="common">PoV01</name>
    <dbReference type="NCBI Taxonomy" id="455367"/>
    <lineage>
        <taxon>Viruses</taxon>
        <taxon>Varidnaviria</taxon>
        <taxon>Bamfordvirae</taxon>
        <taxon>Nucleocytoviricota</taxon>
        <taxon>Megaviricetes</taxon>
        <taxon>Imitervirales</taxon>
        <taxon>Allomimiviridae</taxon>
        <taxon>Heliosvirus</taxon>
        <taxon>Heliosvirus raunefjordenense</taxon>
    </lineage>
</organism>
<name>A0A7M3UP89_POV01</name>
<evidence type="ECO:0000313" key="1">
    <source>
        <dbReference type="EMBL" id="QOI90562.1"/>
    </source>
</evidence>
<reference evidence="1" key="1">
    <citation type="submission" date="2020-06" db="EMBL/GenBank/DDBJ databases">
        <title>Lateral gene transfer of anion-conducting channel rhodopsins between green algae and giant viruses.</title>
        <authorList>
            <person name="Rozenberg A."/>
            <person name="Oppermann J."/>
            <person name="Wietek J."/>
            <person name="Fernandez Lahore R.G."/>
            <person name="Sandaa R.-A."/>
            <person name="Bratbak G."/>
            <person name="Hegemann P."/>
            <person name="Beja O."/>
        </authorList>
    </citation>
    <scope>NUCLEOTIDE SEQUENCE</scope>
    <source>
        <strain evidence="1">01B</strain>
    </source>
</reference>
<organismHost>
    <name type="scientific">Pyramimonas plurioculata</name>
    <dbReference type="NCBI Taxonomy" id="36893"/>
</organismHost>
<proteinExistence type="predicted"/>